<reference evidence="12" key="1">
    <citation type="journal article" date="2019" name="Int. J. Syst. Evol. Microbiol.">
        <title>The Global Catalogue of Microorganisms (GCM) 10K type strain sequencing project: providing services to taxonomists for standard genome sequencing and annotation.</title>
        <authorList>
            <consortium name="The Broad Institute Genomics Platform"/>
            <consortium name="The Broad Institute Genome Sequencing Center for Infectious Disease"/>
            <person name="Wu L."/>
            <person name="Ma J."/>
        </authorList>
    </citation>
    <scope>NUCLEOTIDE SEQUENCE [LARGE SCALE GENOMIC DNA]</scope>
    <source>
        <strain evidence="12">KCTC 52473</strain>
    </source>
</reference>
<dbReference type="InterPro" id="IPR006260">
    <property type="entry name" value="TonB/TolA_C"/>
</dbReference>
<dbReference type="InterPro" id="IPR037682">
    <property type="entry name" value="TonB_C"/>
</dbReference>
<dbReference type="InterPro" id="IPR051045">
    <property type="entry name" value="TonB-dependent_transducer"/>
</dbReference>
<evidence type="ECO:0000256" key="8">
    <source>
        <dbReference type="ARBA" id="ARBA00022989"/>
    </source>
</evidence>
<comment type="caution">
    <text evidence="11">The sequence shown here is derived from an EMBL/GenBank/DDBJ whole genome shotgun (WGS) entry which is preliminary data.</text>
</comment>
<dbReference type="PROSITE" id="PS52015">
    <property type="entry name" value="TONB_CTD"/>
    <property type="match status" value="1"/>
</dbReference>
<evidence type="ECO:0000256" key="3">
    <source>
        <dbReference type="ARBA" id="ARBA00022448"/>
    </source>
</evidence>
<evidence type="ECO:0000256" key="4">
    <source>
        <dbReference type="ARBA" id="ARBA00022475"/>
    </source>
</evidence>
<evidence type="ECO:0000256" key="1">
    <source>
        <dbReference type="ARBA" id="ARBA00004383"/>
    </source>
</evidence>
<dbReference type="EMBL" id="JBHRSW010000005">
    <property type="protein sequence ID" value="MFC3120420.1"/>
    <property type="molecule type" value="Genomic_DNA"/>
</dbReference>
<evidence type="ECO:0000256" key="7">
    <source>
        <dbReference type="ARBA" id="ARBA00022927"/>
    </source>
</evidence>
<dbReference type="NCBIfam" id="TIGR01352">
    <property type="entry name" value="tonB_Cterm"/>
    <property type="match status" value="1"/>
</dbReference>
<comment type="similarity">
    <text evidence="2">Belongs to the TonB family.</text>
</comment>
<dbReference type="PROSITE" id="PS51257">
    <property type="entry name" value="PROKAR_LIPOPROTEIN"/>
    <property type="match status" value="1"/>
</dbReference>
<sequence>MRKEFLILIVAIFVAACNSISNSSQHTDSPCSLLMDRAMSHGVQGWVRLSFDITEIGNTDNIEVIDSSHANIFDDAAICSLLQWKYRPKIQNGTPVRQTNQTVQLDFKYE</sequence>
<evidence type="ECO:0000259" key="10">
    <source>
        <dbReference type="PROSITE" id="PS52015"/>
    </source>
</evidence>
<dbReference type="Pfam" id="PF03544">
    <property type="entry name" value="TonB_C"/>
    <property type="match status" value="1"/>
</dbReference>
<dbReference type="RefSeq" id="WP_376918565.1">
    <property type="nucleotide sequence ID" value="NZ_JBHRSW010000005.1"/>
</dbReference>
<dbReference type="Proteomes" id="UP001595478">
    <property type="component" value="Unassembled WGS sequence"/>
</dbReference>
<dbReference type="PANTHER" id="PTHR33446:SF14">
    <property type="entry name" value="PROTEIN TONB"/>
    <property type="match status" value="1"/>
</dbReference>
<keyword evidence="12" id="KW-1185">Reference proteome</keyword>
<evidence type="ECO:0000256" key="2">
    <source>
        <dbReference type="ARBA" id="ARBA00006555"/>
    </source>
</evidence>
<keyword evidence="5" id="KW-0997">Cell inner membrane</keyword>
<accession>A0ABV7FJV5</accession>
<name>A0ABV7FJV5_9ALTE</name>
<evidence type="ECO:0000313" key="12">
    <source>
        <dbReference type="Proteomes" id="UP001595478"/>
    </source>
</evidence>
<dbReference type="PANTHER" id="PTHR33446">
    <property type="entry name" value="PROTEIN TONB-RELATED"/>
    <property type="match status" value="1"/>
</dbReference>
<dbReference type="SUPFAM" id="SSF74653">
    <property type="entry name" value="TolA/TonB C-terminal domain"/>
    <property type="match status" value="1"/>
</dbReference>
<keyword evidence="3" id="KW-0813">Transport</keyword>
<evidence type="ECO:0000256" key="6">
    <source>
        <dbReference type="ARBA" id="ARBA00022692"/>
    </source>
</evidence>
<gene>
    <name evidence="11" type="ORF">ACFOHL_02190</name>
</gene>
<keyword evidence="4" id="KW-1003">Cell membrane</keyword>
<evidence type="ECO:0000256" key="5">
    <source>
        <dbReference type="ARBA" id="ARBA00022519"/>
    </source>
</evidence>
<keyword evidence="8" id="KW-1133">Transmembrane helix</keyword>
<keyword evidence="6" id="KW-0812">Transmembrane</keyword>
<organism evidence="11 12">
    <name type="scientific">Agaribacter flavus</name>
    <dbReference type="NCBI Taxonomy" id="1902781"/>
    <lineage>
        <taxon>Bacteria</taxon>
        <taxon>Pseudomonadati</taxon>
        <taxon>Pseudomonadota</taxon>
        <taxon>Gammaproteobacteria</taxon>
        <taxon>Alteromonadales</taxon>
        <taxon>Alteromonadaceae</taxon>
        <taxon>Agaribacter</taxon>
    </lineage>
</organism>
<keyword evidence="9" id="KW-0472">Membrane</keyword>
<evidence type="ECO:0000256" key="9">
    <source>
        <dbReference type="ARBA" id="ARBA00023136"/>
    </source>
</evidence>
<feature type="domain" description="TonB C-terminal" evidence="10">
    <location>
        <begin position="19"/>
        <end position="110"/>
    </location>
</feature>
<proteinExistence type="inferred from homology"/>
<dbReference type="Gene3D" id="3.30.1150.10">
    <property type="match status" value="1"/>
</dbReference>
<protein>
    <submittedName>
        <fullName evidence="11">Energy transducer TonB</fullName>
    </submittedName>
</protein>
<comment type="subcellular location">
    <subcellularLocation>
        <location evidence="1">Cell inner membrane</location>
        <topology evidence="1">Single-pass membrane protein</topology>
        <orientation evidence="1">Periplasmic side</orientation>
    </subcellularLocation>
</comment>
<evidence type="ECO:0000313" key="11">
    <source>
        <dbReference type="EMBL" id="MFC3120420.1"/>
    </source>
</evidence>
<keyword evidence="7" id="KW-0653">Protein transport</keyword>